<dbReference type="Proteomes" id="UP000278440">
    <property type="component" value="Unassembled WGS sequence"/>
</dbReference>
<dbReference type="RefSeq" id="WP_121032663.1">
    <property type="nucleotide sequence ID" value="NZ_RBXT01000001.1"/>
</dbReference>
<reference evidence="1 2" key="1">
    <citation type="submission" date="2018-10" db="EMBL/GenBank/DDBJ databases">
        <title>Sequencing the genomes of 1000 actinobacteria strains.</title>
        <authorList>
            <person name="Klenk H.-P."/>
        </authorList>
    </citation>
    <scope>NUCLEOTIDE SEQUENCE [LARGE SCALE GENOMIC DNA]</scope>
    <source>
        <strain evidence="1 2">DSM 44267</strain>
    </source>
</reference>
<dbReference type="AlphaFoldDB" id="A0A495XV50"/>
<organism evidence="1 2">
    <name type="scientific">Terracoccus luteus</name>
    <dbReference type="NCBI Taxonomy" id="53356"/>
    <lineage>
        <taxon>Bacteria</taxon>
        <taxon>Bacillati</taxon>
        <taxon>Actinomycetota</taxon>
        <taxon>Actinomycetes</taxon>
        <taxon>Micrococcales</taxon>
        <taxon>Intrasporangiaceae</taxon>
        <taxon>Terracoccus</taxon>
    </lineage>
</organism>
<accession>A0A495XV50</accession>
<sequence length="193" mass="20053">MAQSGLSARPSRRRPARVRAAGVLVAAAVAVPLLGGCGFETRQQAAAVVNGHVIHEDDVATTAQQLKSARLDFSENIVVTALIAAPLLDSARGTTYQPDQVYAQTIASIPDATDTTKEFVKAVASIQAGTLSAQQVTTYRNELKSADISVNPKFGTVVPSNEGPVYFSLGASQPNWIKPGSGPTATAPAPAQQ</sequence>
<dbReference type="EMBL" id="RBXT01000001">
    <property type="protein sequence ID" value="RKT78440.1"/>
    <property type="molecule type" value="Genomic_DNA"/>
</dbReference>
<comment type="caution">
    <text evidence="1">The sequence shown here is derived from an EMBL/GenBank/DDBJ whole genome shotgun (WGS) entry which is preliminary data.</text>
</comment>
<gene>
    <name evidence="1" type="ORF">DFJ68_1886</name>
</gene>
<evidence type="ECO:0000313" key="1">
    <source>
        <dbReference type="EMBL" id="RKT78440.1"/>
    </source>
</evidence>
<proteinExistence type="predicted"/>
<protein>
    <recommendedName>
        <fullName evidence="3">SurA-like protein</fullName>
    </recommendedName>
</protein>
<name>A0A495XV50_9MICO</name>
<keyword evidence="2" id="KW-1185">Reference proteome</keyword>
<evidence type="ECO:0008006" key="3">
    <source>
        <dbReference type="Google" id="ProtNLM"/>
    </source>
</evidence>
<evidence type="ECO:0000313" key="2">
    <source>
        <dbReference type="Proteomes" id="UP000278440"/>
    </source>
</evidence>
<dbReference type="OrthoDB" id="4861530at2"/>